<reference evidence="3" key="1">
    <citation type="journal article" date="2019" name="Int. J. Syst. Evol. Microbiol.">
        <title>The Global Catalogue of Microorganisms (GCM) 10K type strain sequencing project: providing services to taxonomists for standard genome sequencing and annotation.</title>
        <authorList>
            <consortium name="The Broad Institute Genomics Platform"/>
            <consortium name="The Broad Institute Genome Sequencing Center for Infectious Disease"/>
            <person name="Wu L."/>
            <person name="Ma J."/>
        </authorList>
    </citation>
    <scope>NUCLEOTIDE SEQUENCE [LARGE SCALE GENOMIC DNA]</scope>
    <source>
        <strain evidence="3">CGMCC 1.15053</strain>
    </source>
</reference>
<proteinExistence type="predicted"/>
<evidence type="ECO:0000313" key="2">
    <source>
        <dbReference type="EMBL" id="MFC5846742.1"/>
    </source>
</evidence>
<keyword evidence="1" id="KW-0812">Transmembrane</keyword>
<comment type="caution">
    <text evidence="2">The sequence shown here is derived from an EMBL/GenBank/DDBJ whole genome shotgun (WGS) entry which is preliminary data.</text>
</comment>
<sequence>MTALLWLVGLLGLAGVVYSVSLGVRKSPYTTPAFALSGLLACFALAPMFGPGEQSSSGETVPFVQPPEPESALPASGLYRLVDAEQYGCLRQEDFAQIIHYAAQGDRATYVNALAENFASGACRGFAAGQRVFVEDRSLVGLARIRPEGETAAWWTNMEAIRPE</sequence>
<dbReference type="Proteomes" id="UP001595979">
    <property type="component" value="Unassembled WGS sequence"/>
</dbReference>
<feature type="transmembrane region" description="Helical" evidence="1">
    <location>
        <begin position="29"/>
        <end position="49"/>
    </location>
</feature>
<accession>A0ABW1DDI0</accession>
<organism evidence="2 3">
    <name type="scientific">Deinococcus petrolearius</name>
    <dbReference type="NCBI Taxonomy" id="1751295"/>
    <lineage>
        <taxon>Bacteria</taxon>
        <taxon>Thermotogati</taxon>
        <taxon>Deinococcota</taxon>
        <taxon>Deinococci</taxon>
        <taxon>Deinococcales</taxon>
        <taxon>Deinococcaceae</taxon>
        <taxon>Deinococcus</taxon>
    </lineage>
</organism>
<protein>
    <submittedName>
        <fullName evidence="2">Uncharacterized protein</fullName>
    </submittedName>
</protein>
<evidence type="ECO:0000313" key="3">
    <source>
        <dbReference type="Proteomes" id="UP001595979"/>
    </source>
</evidence>
<keyword evidence="1" id="KW-1133">Transmembrane helix</keyword>
<name>A0ABW1DDI0_9DEIO</name>
<dbReference type="RefSeq" id="WP_380045064.1">
    <property type="nucleotide sequence ID" value="NZ_JBHSOH010000001.1"/>
</dbReference>
<keyword evidence="3" id="KW-1185">Reference proteome</keyword>
<evidence type="ECO:0000256" key="1">
    <source>
        <dbReference type="SAM" id="Phobius"/>
    </source>
</evidence>
<keyword evidence="1" id="KW-0472">Membrane</keyword>
<gene>
    <name evidence="2" type="ORF">ACFPQ6_00330</name>
</gene>
<dbReference type="EMBL" id="JBHSOH010000001">
    <property type="protein sequence ID" value="MFC5846742.1"/>
    <property type="molecule type" value="Genomic_DNA"/>
</dbReference>